<organism evidence="5 6">
    <name type="scientific">Rubrivivax albus</name>
    <dbReference type="NCBI Taxonomy" id="2499835"/>
    <lineage>
        <taxon>Bacteria</taxon>
        <taxon>Pseudomonadati</taxon>
        <taxon>Pseudomonadota</taxon>
        <taxon>Betaproteobacteria</taxon>
        <taxon>Burkholderiales</taxon>
        <taxon>Sphaerotilaceae</taxon>
        <taxon>Rubrivivax</taxon>
    </lineage>
</organism>
<evidence type="ECO:0000259" key="4">
    <source>
        <dbReference type="PROSITE" id="PS50894"/>
    </source>
</evidence>
<dbReference type="OrthoDB" id="9156520at2"/>
<feature type="region of interest" description="Disordered" evidence="3">
    <location>
        <begin position="1"/>
        <end position="23"/>
    </location>
</feature>
<dbReference type="GO" id="GO:0004672">
    <property type="term" value="F:protein kinase activity"/>
    <property type="evidence" value="ECO:0007669"/>
    <property type="project" value="UniProtKB-ARBA"/>
</dbReference>
<reference evidence="5 6" key="1">
    <citation type="submission" date="2019-01" db="EMBL/GenBank/DDBJ databases">
        <authorList>
            <person name="Chen W.-M."/>
        </authorList>
    </citation>
    <scope>NUCLEOTIDE SEQUENCE [LARGE SCALE GENOMIC DNA]</scope>
    <source>
        <strain evidence="5 6">ICH-3</strain>
    </source>
</reference>
<comment type="caution">
    <text evidence="5">The sequence shown here is derived from an EMBL/GenBank/DDBJ whole genome shotgun (WGS) entry which is preliminary data.</text>
</comment>
<dbReference type="AlphaFoldDB" id="A0A437K1X5"/>
<proteinExistence type="predicted"/>
<sequence>MNRPQRHRLHHPEAPAGYGGSPPVLAPDALARLQQLDPDGSRGFVAQVLRTYAASLERYLLSLHEARDTGNLKLAGDTAHTLKSSSAAIGAAAFAAVCADIERQARHGDTSALGAPLSNLLDEAARVQAAVRAMLPA</sequence>
<feature type="modified residue" description="Phosphohistidine" evidence="2">
    <location>
        <position position="80"/>
    </location>
</feature>
<dbReference type="GO" id="GO:0000160">
    <property type="term" value="P:phosphorelay signal transduction system"/>
    <property type="evidence" value="ECO:0007669"/>
    <property type="project" value="UniProtKB-KW"/>
</dbReference>
<protein>
    <submittedName>
        <fullName evidence="5">Hpt domain-containing protein</fullName>
    </submittedName>
</protein>
<dbReference type="SMART" id="SM00073">
    <property type="entry name" value="HPT"/>
    <property type="match status" value="1"/>
</dbReference>
<gene>
    <name evidence="5" type="ORF">ENE75_05755</name>
</gene>
<evidence type="ECO:0000313" key="6">
    <source>
        <dbReference type="Proteomes" id="UP000288178"/>
    </source>
</evidence>
<keyword evidence="6" id="KW-1185">Reference proteome</keyword>
<dbReference type="Proteomes" id="UP000288178">
    <property type="component" value="Unassembled WGS sequence"/>
</dbReference>
<dbReference type="EMBL" id="SACT01000001">
    <property type="protein sequence ID" value="RVT54349.1"/>
    <property type="molecule type" value="Genomic_DNA"/>
</dbReference>
<dbReference type="RefSeq" id="WP_128196464.1">
    <property type="nucleotide sequence ID" value="NZ_SACT01000001.1"/>
</dbReference>
<evidence type="ECO:0000256" key="1">
    <source>
        <dbReference type="ARBA" id="ARBA00023012"/>
    </source>
</evidence>
<dbReference type="Pfam" id="PF01627">
    <property type="entry name" value="Hpt"/>
    <property type="match status" value="1"/>
</dbReference>
<evidence type="ECO:0000313" key="5">
    <source>
        <dbReference type="EMBL" id="RVT54349.1"/>
    </source>
</evidence>
<keyword evidence="2" id="KW-0597">Phosphoprotein</keyword>
<accession>A0A437K1X5</accession>
<evidence type="ECO:0000256" key="2">
    <source>
        <dbReference type="PROSITE-ProRule" id="PRU00110"/>
    </source>
</evidence>
<dbReference type="InterPro" id="IPR036641">
    <property type="entry name" value="HPT_dom_sf"/>
</dbReference>
<dbReference type="SUPFAM" id="SSF47226">
    <property type="entry name" value="Histidine-containing phosphotransfer domain, HPT domain"/>
    <property type="match status" value="1"/>
</dbReference>
<keyword evidence="1" id="KW-0902">Two-component regulatory system</keyword>
<name>A0A437K1X5_9BURK</name>
<feature type="compositionally biased region" description="Basic residues" evidence="3">
    <location>
        <begin position="1"/>
        <end position="10"/>
    </location>
</feature>
<dbReference type="PROSITE" id="PS50894">
    <property type="entry name" value="HPT"/>
    <property type="match status" value="1"/>
</dbReference>
<evidence type="ECO:0000256" key="3">
    <source>
        <dbReference type="SAM" id="MobiDB-lite"/>
    </source>
</evidence>
<dbReference type="InterPro" id="IPR008207">
    <property type="entry name" value="Sig_transdc_His_kin_Hpt_dom"/>
</dbReference>
<feature type="domain" description="HPt" evidence="4">
    <location>
        <begin position="41"/>
        <end position="137"/>
    </location>
</feature>
<dbReference type="Gene3D" id="1.20.120.160">
    <property type="entry name" value="HPT domain"/>
    <property type="match status" value="1"/>
</dbReference>